<evidence type="ECO:0000256" key="12">
    <source>
        <dbReference type="RuleBase" id="RU004508"/>
    </source>
</evidence>
<evidence type="ECO:0000256" key="8">
    <source>
        <dbReference type="ARBA" id="ARBA00066317"/>
    </source>
</evidence>
<evidence type="ECO:0000256" key="4">
    <source>
        <dbReference type="ARBA" id="ARBA00022679"/>
    </source>
</evidence>
<dbReference type="EMBL" id="JABFJV010000276">
    <property type="protein sequence ID" value="NOK38015.1"/>
    <property type="molecule type" value="Genomic_DNA"/>
</dbReference>
<dbReference type="GO" id="GO:0000271">
    <property type="term" value="P:polysaccharide biosynthetic process"/>
    <property type="evidence" value="ECO:0007669"/>
    <property type="project" value="TreeGrafter"/>
</dbReference>
<comment type="caution">
    <text evidence="13">The sequence shown here is derived from an EMBL/GenBank/DDBJ whole genome shotgun (WGS) entry which is preliminary data.</text>
</comment>
<dbReference type="PANTHER" id="PTHR30244:SF34">
    <property type="entry name" value="DTDP-4-AMINO-4,6-DIDEOXYGALACTOSE TRANSAMINASE"/>
    <property type="match status" value="1"/>
</dbReference>
<feature type="active site" description="Proton acceptor" evidence="10">
    <location>
        <position position="190"/>
    </location>
</feature>
<dbReference type="Proteomes" id="UP000563426">
    <property type="component" value="Unassembled WGS sequence"/>
</dbReference>
<protein>
    <recommendedName>
        <fullName evidence="9">GDP-perosamine synthase</fullName>
        <ecNumber evidence="8">2.6.1.102</ecNumber>
    </recommendedName>
</protein>
<evidence type="ECO:0000313" key="13">
    <source>
        <dbReference type="EMBL" id="NOK38015.1"/>
    </source>
</evidence>
<reference evidence="13 14" key="1">
    <citation type="submission" date="2020-05" db="EMBL/GenBank/DDBJ databases">
        <authorList>
            <person name="Whitworth D."/>
        </authorList>
    </citation>
    <scope>NUCLEOTIDE SEQUENCE [LARGE SCALE GENOMIC DNA]</scope>
    <source>
        <strain evidence="13 14">AB043B</strain>
    </source>
</reference>
<keyword evidence="3 13" id="KW-0032">Aminotransferase</keyword>
<dbReference type="GO" id="GO:0102933">
    <property type="term" value="F:GDP-4-dehydro-6-deoxy-D-mannose-4-aminotransferase activity"/>
    <property type="evidence" value="ECO:0007669"/>
    <property type="project" value="UniProtKB-EC"/>
</dbReference>
<dbReference type="RefSeq" id="WP_171437791.1">
    <property type="nucleotide sequence ID" value="NZ_JABFJV010000276.1"/>
</dbReference>
<dbReference type="SUPFAM" id="SSF53383">
    <property type="entry name" value="PLP-dependent transferases"/>
    <property type="match status" value="1"/>
</dbReference>
<evidence type="ECO:0000256" key="2">
    <source>
        <dbReference type="ARBA" id="ARBA00005125"/>
    </source>
</evidence>
<comment type="cofactor">
    <cofactor evidence="1">
        <name>pyridoxal 5'-phosphate</name>
        <dbReference type="ChEBI" id="CHEBI:597326"/>
    </cofactor>
</comment>
<dbReference type="Pfam" id="PF01041">
    <property type="entry name" value="DegT_DnrJ_EryC1"/>
    <property type="match status" value="1"/>
</dbReference>
<evidence type="ECO:0000256" key="10">
    <source>
        <dbReference type="PIRSR" id="PIRSR000390-1"/>
    </source>
</evidence>
<evidence type="ECO:0000256" key="11">
    <source>
        <dbReference type="PIRSR" id="PIRSR000390-2"/>
    </source>
</evidence>
<feature type="modified residue" description="N6-(pyridoxal phosphate)lysine" evidence="11">
    <location>
        <position position="190"/>
    </location>
</feature>
<dbReference type="EC" id="2.6.1.102" evidence="8"/>
<sequence length="383" mass="41831">MSSRIYLSSPHMGTLERGYVDDAFASNWIAPLGPHVDAFQEEFARCVGTPHALALSSGTAALHLALQLVGVGPGDDVLVSTLTFSASVNPIRYLGASPVFIDSERTSWNMDPALLEEELSMRARVGRLPRAVVVVHLYGQSADLDPIMAACDRFGVPVVEDAAEALGSTYKGRAPGTVGRVGIYSFNGNKILTTSGGGMLVSADGELVQHALKLATQARDTAPHYQHSEIGYNYRLSNVLAAIGRGQLHVLEDRVAARRANQAFYAEAFRDLPGIEFMPEAPWGRHTRWLTTLTIDPEAFGADREAVRTALERENIEARPVWKPMHLQPVFATFERRRGAVAEALFRHGLCLPSGSNLTRQELERVVEVVRDVPRRQGLRTAG</sequence>
<keyword evidence="14" id="KW-1185">Reference proteome</keyword>
<dbReference type="AlphaFoldDB" id="A0A7Y4NUJ1"/>
<dbReference type="InterPro" id="IPR000653">
    <property type="entry name" value="DegT/StrS_aminotransferase"/>
</dbReference>
<evidence type="ECO:0000256" key="3">
    <source>
        <dbReference type="ARBA" id="ARBA00022576"/>
    </source>
</evidence>
<organism evidence="13 14">
    <name type="scientific">Corallococcus exercitus</name>
    <dbReference type="NCBI Taxonomy" id="2316736"/>
    <lineage>
        <taxon>Bacteria</taxon>
        <taxon>Pseudomonadati</taxon>
        <taxon>Myxococcota</taxon>
        <taxon>Myxococcia</taxon>
        <taxon>Myxococcales</taxon>
        <taxon>Cystobacterineae</taxon>
        <taxon>Myxococcaceae</taxon>
        <taxon>Corallococcus</taxon>
    </lineage>
</organism>
<evidence type="ECO:0000256" key="7">
    <source>
        <dbReference type="ARBA" id="ARBA00051587"/>
    </source>
</evidence>
<proteinExistence type="inferred from homology"/>
<dbReference type="InterPro" id="IPR015424">
    <property type="entry name" value="PyrdxlP-dep_Trfase"/>
</dbReference>
<evidence type="ECO:0000256" key="6">
    <source>
        <dbReference type="ARBA" id="ARBA00037999"/>
    </source>
</evidence>
<accession>A0A7Y4NUJ1</accession>
<dbReference type="PIRSF" id="PIRSF000390">
    <property type="entry name" value="PLP_StrS"/>
    <property type="match status" value="1"/>
</dbReference>
<evidence type="ECO:0000256" key="5">
    <source>
        <dbReference type="ARBA" id="ARBA00022898"/>
    </source>
</evidence>
<evidence type="ECO:0000256" key="9">
    <source>
        <dbReference type="ARBA" id="ARBA00074221"/>
    </source>
</evidence>
<comment type="pathway">
    <text evidence="2">Bacterial outer membrane biogenesis; LPS O-antigen biosynthesis.</text>
</comment>
<gene>
    <name evidence="13" type="ORF">HMI49_32915</name>
</gene>
<evidence type="ECO:0000313" key="14">
    <source>
        <dbReference type="Proteomes" id="UP000563426"/>
    </source>
</evidence>
<dbReference type="InterPro" id="IPR015422">
    <property type="entry name" value="PyrdxlP-dep_Trfase_small"/>
</dbReference>
<comment type="catalytic activity">
    <reaction evidence="7">
        <text>GDP-alpha-D-perosamine + 2-oxoglutarate = GDP-4-dehydro-alpha-D-rhamnose + L-glutamate</text>
        <dbReference type="Rhea" id="RHEA:36779"/>
        <dbReference type="ChEBI" id="CHEBI:16810"/>
        <dbReference type="ChEBI" id="CHEBI:29985"/>
        <dbReference type="ChEBI" id="CHEBI:57964"/>
        <dbReference type="ChEBI" id="CHEBI:73996"/>
        <dbReference type="EC" id="2.6.1.102"/>
    </reaction>
</comment>
<comment type="similarity">
    <text evidence="6 12">Belongs to the DegT/DnrJ/EryC1 family.</text>
</comment>
<dbReference type="InterPro" id="IPR015421">
    <property type="entry name" value="PyrdxlP-dep_Trfase_major"/>
</dbReference>
<evidence type="ECO:0000256" key="1">
    <source>
        <dbReference type="ARBA" id="ARBA00001933"/>
    </source>
</evidence>
<dbReference type="FunFam" id="3.40.640.10:FF:000090">
    <property type="entry name" value="Pyridoxal phosphate-dependent aminotransferase"/>
    <property type="match status" value="1"/>
</dbReference>
<name>A0A7Y4NUJ1_9BACT</name>
<dbReference type="Gene3D" id="3.40.640.10">
    <property type="entry name" value="Type I PLP-dependent aspartate aminotransferase-like (Major domain)"/>
    <property type="match status" value="1"/>
</dbReference>
<dbReference type="CDD" id="cd00616">
    <property type="entry name" value="AHBA_syn"/>
    <property type="match status" value="1"/>
</dbReference>
<dbReference type="GO" id="GO:0030170">
    <property type="term" value="F:pyridoxal phosphate binding"/>
    <property type="evidence" value="ECO:0007669"/>
    <property type="project" value="TreeGrafter"/>
</dbReference>
<keyword evidence="4 13" id="KW-0808">Transferase</keyword>
<dbReference type="Gene3D" id="3.90.1150.10">
    <property type="entry name" value="Aspartate Aminotransferase, domain 1"/>
    <property type="match status" value="1"/>
</dbReference>
<keyword evidence="5 11" id="KW-0663">Pyridoxal phosphate</keyword>
<dbReference type="PANTHER" id="PTHR30244">
    <property type="entry name" value="TRANSAMINASE"/>
    <property type="match status" value="1"/>
</dbReference>